<name>A0AAV9H1X3_9PEZI</name>
<keyword evidence="2" id="KW-0732">Signal</keyword>
<feature type="chain" id="PRO_5043776514" description="Secreted protein" evidence="2">
    <location>
        <begin position="21"/>
        <end position="192"/>
    </location>
</feature>
<evidence type="ECO:0000256" key="2">
    <source>
        <dbReference type="SAM" id="SignalP"/>
    </source>
</evidence>
<accession>A0AAV9H1X3</accession>
<feature type="signal peptide" evidence="2">
    <location>
        <begin position="1"/>
        <end position="20"/>
    </location>
</feature>
<proteinExistence type="predicted"/>
<organism evidence="3 4">
    <name type="scientific">Podospora aff. communis PSN243</name>
    <dbReference type="NCBI Taxonomy" id="3040156"/>
    <lineage>
        <taxon>Eukaryota</taxon>
        <taxon>Fungi</taxon>
        <taxon>Dikarya</taxon>
        <taxon>Ascomycota</taxon>
        <taxon>Pezizomycotina</taxon>
        <taxon>Sordariomycetes</taxon>
        <taxon>Sordariomycetidae</taxon>
        <taxon>Sordariales</taxon>
        <taxon>Podosporaceae</taxon>
        <taxon>Podospora</taxon>
    </lineage>
</organism>
<comment type="caution">
    <text evidence="3">The sequence shown here is derived from an EMBL/GenBank/DDBJ whole genome shotgun (WGS) entry which is preliminary data.</text>
</comment>
<evidence type="ECO:0000256" key="1">
    <source>
        <dbReference type="SAM" id="MobiDB-lite"/>
    </source>
</evidence>
<dbReference type="EMBL" id="MU865916">
    <property type="protein sequence ID" value="KAK4454683.1"/>
    <property type="molecule type" value="Genomic_DNA"/>
</dbReference>
<protein>
    <recommendedName>
        <fullName evidence="5">Secreted protein</fullName>
    </recommendedName>
</protein>
<dbReference type="AlphaFoldDB" id="A0AAV9H1X3"/>
<dbReference type="Proteomes" id="UP001321760">
    <property type="component" value="Unassembled WGS sequence"/>
</dbReference>
<reference evidence="3" key="2">
    <citation type="submission" date="2023-05" db="EMBL/GenBank/DDBJ databases">
        <authorList>
            <consortium name="Lawrence Berkeley National Laboratory"/>
            <person name="Steindorff A."/>
            <person name="Hensen N."/>
            <person name="Bonometti L."/>
            <person name="Westerberg I."/>
            <person name="Brannstrom I.O."/>
            <person name="Guillou S."/>
            <person name="Cros-Aarteil S."/>
            <person name="Calhoun S."/>
            <person name="Haridas S."/>
            <person name="Kuo A."/>
            <person name="Mondo S."/>
            <person name="Pangilinan J."/>
            <person name="Riley R."/>
            <person name="Labutti K."/>
            <person name="Andreopoulos B."/>
            <person name="Lipzen A."/>
            <person name="Chen C."/>
            <person name="Yanf M."/>
            <person name="Daum C."/>
            <person name="Ng V."/>
            <person name="Clum A."/>
            <person name="Ohm R."/>
            <person name="Martin F."/>
            <person name="Silar P."/>
            <person name="Natvig D."/>
            <person name="Lalanne C."/>
            <person name="Gautier V."/>
            <person name="Ament-Velasquez S.L."/>
            <person name="Kruys A."/>
            <person name="Hutchinson M.I."/>
            <person name="Powell A.J."/>
            <person name="Barry K."/>
            <person name="Miller A.N."/>
            <person name="Grigoriev I.V."/>
            <person name="Debuchy R."/>
            <person name="Gladieux P."/>
            <person name="Thoren M.H."/>
            <person name="Johannesson H."/>
        </authorList>
    </citation>
    <scope>NUCLEOTIDE SEQUENCE</scope>
    <source>
        <strain evidence="3">PSN243</strain>
    </source>
</reference>
<keyword evidence="4" id="KW-1185">Reference proteome</keyword>
<evidence type="ECO:0000313" key="4">
    <source>
        <dbReference type="Proteomes" id="UP001321760"/>
    </source>
</evidence>
<evidence type="ECO:0000313" key="3">
    <source>
        <dbReference type="EMBL" id="KAK4454683.1"/>
    </source>
</evidence>
<reference evidence="3" key="1">
    <citation type="journal article" date="2023" name="Mol. Phylogenet. Evol.">
        <title>Genome-scale phylogeny and comparative genomics of the fungal order Sordariales.</title>
        <authorList>
            <person name="Hensen N."/>
            <person name="Bonometti L."/>
            <person name="Westerberg I."/>
            <person name="Brannstrom I.O."/>
            <person name="Guillou S."/>
            <person name="Cros-Aarteil S."/>
            <person name="Calhoun S."/>
            <person name="Haridas S."/>
            <person name="Kuo A."/>
            <person name="Mondo S."/>
            <person name="Pangilinan J."/>
            <person name="Riley R."/>
            <person name="LaButti K."/>
            <person name="Andreopoulos B."/>
            <person name="Lipzen A."/>
            <person name="Chen C."/>
            <person name="Yan M."/>
            <person name="Daum C."/>
            <person name="Ng V."/>
            <person name="Clum A."/>
            <person name="Steindorff A."/>
            <person name="Ohm R.A."/>
            <person name="Martin F."/>
            <person name="Silar P."/>
            <person name="Natvig D.O."/>
            <person name="Lalanne C."/>
            <person name="Gautier V."/>
            <person name="Ament-Velasquez S.L."/>
            <person name="Kruys A."/>
            <person name="Hutchinson M.I."/>
            <person name="Powell A.J."/>
            <person name="Barry K."/>
            <person name="Miller A.N."/>
            <person name="Grigoriev I.V."/>
            <person name="Debuchy R."/>
            <person name="Gladieux P."/>
            <person name="Hiltunen Thoren M."/>
            <person name="Johannesson H."/>
        </authorList>
    </citation>
    <scope>NUCLEOTIDE SEQUENCE</scope>
    <source>
        <strain evidence="3">PSN243</strain>
    </source>
</reference>
<feature type="region of interest" description="Disordered" evidence="1">
    <location>
        <begin position="45"/>
        <end position="65"/>
    </location>
</feature>
<evidence type="ECO:0008006" key="5">
    <source>
        <dbReference type="Google" id="ProtNLM"/>
    </source>
</evidence>
<gene>
    <name evidence="3" type="ORF">QBC34DRAFT_392374</name>
</gene>
<sequence>MFSSLLRLATSMTVCRLVVAGTTRGGQLLIAHRSRTRFGAFRPAKPRSLITPSSQPPIPVSGRSIGTVSSRRCRQSFRHNIPPPHRIARVSLLCHPFSAHDLAQQPHHVLQPPTETREPRHMALLPKHRHCASRFGWSTAMWSTCRCGGLPVSRQIERLFYEIQRVIREALNSSVAVDCILIYDVSCWGQPD</sequence>